<keyword evidence="6" id="KW-0119">Carbohydrate metabolism</keyword>
<keyword evidence="5" id="KW-0054">Arabinose catabolism</keyword>
<dbReference type="eggNOG" id="COG1069">
    <property type="taxonomic scope" value="Bacteria"/>
</dbReference>
<dbReference type="GO" id="GO:0019569">
    <property type="term" value="P:L-arabinose catabolic process to D-xylulose 5-phosphate"/>
    <property type="evidence" value="ECO:0007669"/>
    <property type="project" value="InterPro"/>
</dbReference>
<evidence type="ECO:0000313" key="10">
    <source>
        <dbReference type="EMBL" id="EJZ87735.1"/>
    </source>
</evidence>
<dbReference type="HOGENOM" id="CLU_009281_9_1_11"/>
<evidence type="ECO:0000256" key="1">
    <source>
        <dbReference type="ARBA" id="ARBA00022679"/>
    </source>
</evidence>
<evidence type="ECO:0000256" key="2">
    <source>
        <dbReference type="ARBA" id="ARBA00022741"/>
    </source>
</evidence>
<evidence type="ECO:0000259" key="8">
    <source>
        <dbReference type="Pfam" id="PF00370"/>
    </source>
</evidence>
<dbReference type="GO" id="GO:0005524">
    <property type="term" value="F:ATP binding"/>
    <property type="evidence" value="ECO:0007669"/>
    <property type="project" value="UniProtKB-KW"/>
</dbReference>
<dbReference type="STRING" id="883077.HMPREF9241_00363"/>
<protein>
    <submittedName>
        <fullName evidence="10">L-ribulokinase</fullName>
    </submittedName>
</protein>
<evidence type="ECO:0000256" key="3">
    <source>
        <dbReference type="ARBA" id="ARBA00022777"/>
    </source>
</evidence>
<dbReference type="PROSITE" id="PS00445">
    <property type="entry name" value="FGGY_KINASES_2"/>
    <property type="match status" value="1"/>
</dbReference>
<evidence type="ECO:0000256" key="4">
    <source>
        <dbReference type="ARBA" id="ARBA00022840"/>
    </source>
</evidence>
<keyword evidence="2" id="KW-0547">Nucleotide-binding</keyword>
<dbReference type="RefSeq" id="WP_006680569.1">
    <property type="nucleotide sequence ID" value="NZ_JH815208.1"/>
</dbReference>
<reference evidence="10 11" key="1">
    <citation type="submission" date="2012-07" db="EMBL/GenBank/DDBJ databases">
        <title>The Genome Sequence of Actinomyces turicensis ACS-279-V-COL4.</title>
        <authorList>
            <consortium name="The Broad Institute Genome Sequencing Platform"/>
            <person name="Earl A."/>
            <person name="Ward D."/>
            <person name="Feldgarden M."/>
            <person name="Gevers D."/>
            <person name="Saerens B."/>
            <person name="Vaneechoutte M."/>
            <person name="Walker B."/>
            <person name="Young S.K."/>
            <person name="Zeng Q."/>
            <person name="Gargeya S."/>
            <person name="Fitzgerald M."/>
            <person name="Haas B."/>
            <person name="Abouelleil A."/>
            <person name="Alvarado L."/>
            <person name="Arachchi H.M."/>
            <person name="Berlin A."/>
            <person name="Chapman S.B."/>
            <person name="Goldberg J."/>
            <person name="Griggs A."/>
            <person name="Gujja S."/>
            <person name="Hansen M."/>
            <person name="Howarth C."/>
            <person name="Imamovic A."/>
            <person name="Larimer J."/>
            <person name="McCowen C."/>
            <person name="Montmayeur A."/>
            <person name="Murphy C."/>
            <person name="Neiman D."/>
            <person name="Pearson M."/>
            <person name="Priest M."/>
            <person name="Roberts A."/>
            <person name="Saif S."/>
            <person name="Shea T."/>
            <person name="Sisk P."/>
            <person name="Sykes S."/>
            <person name="Wortman J."/>
            <person name="Nusbaum C."/>
            <person name="Birren B."/>
        </authorList>
    </citation>
    <scope>NUCLEOTIDE SEQUENCE [LARGE SCALE GENOMIC DNA]</scope>
    <source>
        <strain evidence="10 11">ACS-279-V-Col4</strain>
    </source>
</reference>
<dbReference type="GO" id="GO:0019150">
    <property type="term" value="F:D-ribulokinase activity"/>
    <property type="evidence" value="ECO:0007669"/>
    <property type="project" value="TreeGrafter"/>
</dbReference>
<keyword evidence="11" id="KW-1185">Reference proteome</keyword>
<dbReference type="InterPro" id="IPR005929">
    <property type="entry name" value="Ribulokinase"/>
</dbReference>
<dbReference type="InterPro" id="IPR018484">
    <property type="entry name" value="FGGY_N"/>
</dbReference>
<dbReference type="SUPFAM" id="SSF53067">
    <property type="entry name" value="Actin-like ATPase domain"/>
    <property type="match status" value="2"/>
</dbReference>
<dbReference type="Pfam" id="PF02782">
    <property type="entry name" value="FGGY_C"/>
    <property type="match status" value="1"/>
</dbReference>
<evidence type="ECO:0000259" key="9">
    <source>
        <dbReference type="Pfam" id="PF02782"/>
    </source>
</evidence>
<dbReference type="InterPro" id="IPR043129">
    <property type="entry name" value="ATPase_NBD"/>
</dbReference>
<evidence type="ECO:0000256" key="6">
    <source>
        <dbReference type="ARBA" id="ARBA00023277"/>
    </source>
</evidence>
<gene>
    <name evidence="10" type="ORF">HMPREF9241_00363</name>
</gene>
<feature type="domain" description="Carbohydrate kinase FGGY C-terminal" evidence="9">
    <location>
        <begin position="288"/>
        <end position="485"/>
    </location>
</feature>
<dbReference type="Pfam" id="PF00370">
    <property type="entry name" value="FGGY_N"/>
    <property type="match status" value="1"/>
</dbReference>
<dbReference type="InterPro" id="IPR000577">
    <property type="entry name" value="Carb_kinase_FGGY"/>
</dbReference>
<dbReference type="NCBIfam" id="NF003154">
    <property type="entry name" value="PRK04123.1"/>
    <property type="match status" value="1"/>
</dbReference>
<dbReference type="PATRIC" id="fig|883077.3.peg.351"/>
<dbReference type="PANTHER" id="PTHR43435:SF4">
    <property type="entry name" value="FGGY CARBOHYDRATE KINASE DOMAIN-CONTAINING PROTEIN"/>
    <property type="match status" value="1"/>
</dbReference>
<comment type="similarity">
    <text evidence="7">Belongs to the FGGY kinase family.</text>
</comment>
<dbReference type="GO" id="GO:0008741">
    <property type="term" value="F:ribulokinase activity"/>
    <property type="evidence" value="ECO:0007669"/>
    <property type="project" value="InterPro"/>
</dbReference>
<keyword evidence="1 7" id="KW-0808">Transferase</keyword>
<organism evidence="10 11">
    <name type="scientific">Schaalia turicensis ACS-279-V-Col4</name>
    <dbReference type="NCBI Taxonomy" id="883077"/>
    <lineage>
        <taxon>Bacteria</taxon>
        <taxon>Bacillati</taxon>
        <taxon>Actinomycetota</taxon>
        <taxon>Actinomycetes</taxon>
        <taxon>Actinomycetales</taxon>
        <taxon>Actinomycetaceae</taxon>
        <taxon>Schaalia</taxon>
    </lineage>
</organism>
<sequence>MSRIGCGVDFGTESARALLLDLETGDEIGSAVSMYTHGVMDRELWVTGEALPPQWALQDPDDWMDALADSIQGAVREAGVDGSDIVSLGIDTTACTVVPARRDLTPLSRLDDLRKNPWAWARLWKDHASQDCAEDLNRRFADTPDFLEDYGGALSPEWMLPKALLILRCAPEVWDRAELLIEQEDWIVSQLVGHEVRGRHVAGYKGSYRVESGGYPEATVLDDVEAGFSGVLGRLGRDFLDPGDFAGGLTGEWAERLGLRTGLPIAIGNMDAHVALLGVGCTKPGTLVAVMGTSVCDLVMHERHERVAGIQGVVRDGIIPGHWAYEAGQAGVGDAFSWFVDVLRLAQVGGEPVSRSSLFAHLEAEAEKLAPASTGVVALDWLNGNRSVLINADLSGVFAGITLTTSVVDLYRALLEGVAFGQQVILEAFEECGIAIERIIACGGLSKKSPLLMQILADVTGREIEVSASANTPALGAALHGALAAGLIEDWDRAAALVSAPSRIYTPDTEAVAAYERLRQSWRSVHDWFGVEHPELMKEWRTLHRQGRE</sequence>
<evidence type="ECO:0000256" key="5">
    <source>
        <dbReference type="ARBA" id="ARBA00022935"/>
    </source>
</evidence>
<dbReference type="AlphaFoldDB" id="K0ZIZ1"/>
<dbReference type="PANTHER" id="PTHR43435">
    <property type="entry name" value="RIBULOKINASE"/>
    <property type="match status" value="1"/>
</dbReference>
<dbReference type="InterPro" id="IPR018485">
    <property type="entry name" value="FGGY_C"/>
</dbReference>
<evidence type="ECO:0000313" key="11">
    <source>
        <dbReference type="Proteomes" id="UP000003994"/>
    </source>
</evidence>
<evidence type="ECO:0000256" key="7">
    <source>
        <dbReference type="RuleBase" id="RU003733"/>
    </source>
</evidence>
<dbReference type="EMBL" id="AGWQ01000003">
    <property type="protein sequence ID" value="EJZ87735.1"/>
    <property type="molecule type" value="Genomic_DNA"/>
</dbReference>
<proteinExistence type="inferred from homology"/>
<comment type="caution">
    <text evidence="10">The sequence shown here is derived from an EMBL/GenBank/DDBJ whole genome shotgun (WGS) entry which is preliminary data.</text>
</comment>
<dbReference type="CDD" id="cd07781">
    <property type="entry name" value="ASKHA_NBD_FGGY_L-RBK"/>
    <property type="match status" value="1"/>
</dbReference>
<dbReference type="InterPro" id="IPR018483">
    <property type="entry name" value="Carb_kinase_FGGY_CS"/>
</dbReference>
<dbReference type="Gene3D" id="3.30.420.40">
    <property type="match status" value="2"/>
</dbReference>
<feature type="domain" description="Carbohydrate kinase FGGY N-terminal" evidence="8">
    <location>
        <begin position="7"/>
        <end position="278"/>
    </location>
</feature>
<keyword evidence="4" id="KW-0067">ATP-binding</keyword>
<accession>K0ZIZ1</accession>
<dbReference type="Proteomes" id="UP000003994">
    <property type="component" value="Unassembled WGS sequence"/>
</dbReference>
<dbReference type="PIRSF" id="PIRSF000538">
    <property type="entry name" value="GlpK"/>
    <property type="match status" value="1"/>
</dbReference>
<keyword evidence="3 7" id="KW-0418">Kinase</keyword>
<dbReference type="GO" id="GO:0005737">
    <property type="term" value="C:cytoplasm"/>
    <property type="evidence" value="ECO:0007669"/>
    <property type="project" value="TreeGrafter"/>
</dbReference>
<name>K0ZIZ1_9ACTO</name>